<dbReference type="GO" id="GO:0030288">
    <property type="term" value="C:outer membrane-bounded periplasmic space"/>
    <property type="evidence" value="ECO:0007669"/>
    <property type="project" value="TreeGrafter"/>
</dbReference>
<dbReference type="PANTHER" id="PTHR30532">
    <property type="entry name" value="IRON III DICITRATE-BINDING PERIPLASMIC PROTEIN"/>
    <property type="match status" value="1"/>
</dbReference>
<dbReference type="InterPro" id="IPR051313">
    <property type="entry name" value="Bact_iron-sidero_bind"/>
</dbReference>
<feature type="region of interest" description="Disordered" evidence="5">
    <location>
        <begin position="27"/>
        <end position="50"/>
    </location>
</feature>
<dbReference type="OrthoDB" id="2241086at2"/>
<accession>A0A3A6PJY3</accession>
<dbReference type="RefSeq" id="WP_120108291.1">
    <property type="nucleotide sequence ID" value="NZ_QXQB01000001.1"/>
</dbReference>
<feature type="domain" description="Fe/B12 periplasmic-binding" evidence="7">
    <location>
        <begin position="68"/>
        <end position="317"/>
    </location>
</feature>
<reference evidence="8 9" key="1">
    <citation type="submission" date="2018-09" db="EMBL/GenBank/DDBJ databases">
        <title>Paenibacillus aracenensis nov. sp. isolated from a cave in southern Spain.</title>
        <authorList>
            <person name="Jurado V."/>
            <person name="Gutierrez-Patricio S."/>
            <person name="Gonzalez-Pimentel J.L."/>
            <person name="Miller A.Z."/>
            <person name="Laiz L."/>
            <person name="Saiz-Jimenez C."/>
        </authorList>
    </citation>
    <scope>NUCLEOTIDE SEQUENCE [LARGE SCALE GENOMIC DNA]</scope>
    <source>
        <strain evidence="8 9">JCM 19203</strain>
    </source>
</reference>
<name>A0A3A6PJY3_9BACL</name>
<dbReference type="InterPro" id="IPR002491">
    <property type="entry name" value="ABC_transptr_periplasmic_BD"/>
</dbReference>
<protein>
    <submittedName>
        <fullName evidence="8">Iron-hydroxamate ABC transporter substrate-binding protein</fullName>
    </submittedName>
</protein>
<comment type="subcellular location">
    <subcellularLocation>
        <location evidence="1">Cell envelope</location>
    </subcellularLocation>
</comment>
<dbReference type="PROSITE" id="PS51257">
    <property type="entry name" value="PROKAR_LIPOPROTEIN"/>
    <property type="match status" value="1"/>
</dbReference>
<keyword evidence="3" id="KW-0813">Transport</keyword>
<dbReference type="AlphaFoldDB" id="A0A3A6PJY3"/>
<dbReference type="PROSITE" id="PS50983">
    <property type="entry name" value="FE_B12_PBP"/>
    <property type="match status" value="1"/>
</dbReference>
<dbReference type="SUPFAM" id="SSF53807">
    <property type="entry name" value="Helical backbone' metal receptor"/>
    <property type="match status" value="1"/>
</dbReference>
<evidence type="ECO:0000313" key="9">
    <source>
        <dbReference type="Proteomes" id="UP000267798"/>
    </source>
</evidence>
<keyword evidence="9" id="KW-1185">Reference proteome</keyword>
<dbReference type="PANTHER" id="PTHR30532:SF26">
    <property type="entry name" value="IRON(3+)-HYDROXAMATE-BINDING PROTEIN FHUD"/>
    <property type="match status" value="1"/>
</dbReference>
<feature type="signal peptide" evidence="6">
    <location>
        <begin position="1"/>
        <end position="19"/>
    </location>
</feature>
<dbReference type="GO" id="GO:1901678">
    <property type="term" value="P:iron coordination entity transport"/>
    <property type="evidence" value="ECO:0007669"/>
    <property type="project" value="UniProtKB-ARBA"/>
</dbReference>
<feature type="compositionally biased region" description="Low complexity" evidence="5">
    <location>
        <begin position="27"/>
        <end position="42"/>
    </location>
</feature>
<evidence type="ECO:0000256" key="3">
    <source>
        <dbReference type="ARBA" id="ARBA00022448"/>
    </source>
</evidence>
<sequence>MNRKLLAPFILIMVLIISACGSNNNTANNPSPSPSPSESADAGNNGASGTITYQSELGPVEVPANPQRIVALSSAPNLLSLGAKLVGVDEWTYGNPLFTEMLTDTTVVSDTNLEKILELEPDLILAGAQLNNISKLQEIAPTVVYTWGKNDYLTQQLEVGKLINKEKEAQAWIEDFSKRAEELGKKVKEKIGENATVSVIEVGDNKTFYVFGNNFARGTELIYQAMGLNMPEKVKQDALESGLFTLSTEVLDQYAGDWIILSRNSKADVSFMEMETWKNIPAVKNGHVIEIDTEASSYSDPTTLENLFKIFEAGFLK</sequence>
<gene>
    <name evidence="8" type="ORF">D3P09_07040</name>
</gene>
<organism evidence="8 9">
    <name type="scientific">Paenibacillus pinisoli</name>
    <dbReference type="NCBI Taxonomy" id="1276110"/>
    <lineage>
        <taxon>Bacteria</taxon>
        <taxon>Bacillati</taxon>
        <taxon>Bacillota</taxon>
        <taxon>Bacilli</taxon>
        <taxon>Bacillales</taxon>
        <taxon>Paenibacillaceae</taxon>
        <taxon>Paenibacillus</taxon>
    </lineage>
</organism>
<dbReference type="Pfam" id="PF01497">
    <property type="entry name" value="Peripla_BP_2"/>
    <property type="match status" value="1"/>
</dbReference>
<proteinExistence type="inferred from homology"/>
<dbReference type="EMBL" id="QXQB01000001">
    <property type="protein sequence ID" value="RJX41697.1"/>
    <property type="molecule type" value="Genomic_DNA"/>
</dbReference>
<evidence type="ECO:0000313" key="8">
    <source>
        <dbReference type="EMBL" id="RJX41697.1"/>
    </source>
</evidence>
<evidence type="ECO:0000256" key="4">
    <source>
        <dbReference type="ARBA" id="ARBA00022729"/>
    </source>
</evidence>
<evidence type="ECO:0000256" key="2">
    <source>
        <dbReference type="ARBA" id="ARBA00008814"/>
    </source>
</evidence>
<evidence type="ECO:0000256" key="5">
    <source>
        <dbReference type="SAM" id="MobiDB-lite"/>
    </source>
</evidence>
<dbReference type="Gene3D" id="3.40.50.1980">
    <property type="entry name" value="Nitrogenase molybdenum iron protein domain"/>
    <property type="match status" value="2"/>
</dbReference>
<keyword evidence="4 6" id="KW-0732">Signal</keyword>
<dbReference type="Proteomes" id="UP000267798">
    <property type="component" value="Unassembled WGS sequence"/>
</dbReference>
<evidence type="ECO:0000256" key="6">
    <source>
        <dbReference type="SAM" id="SignalP"/>
    </source>
</evidence>
<evidence type="ECO:0000256" key="1">
    <source>
        <dbReference type="ARBA" id="ARBA00004196"/>
    </source>
</evidence>
<comment type="caution">
    <text evidence="8">The sequence shown here is derived from an EMBL/GenBank/DDBJ whole genome shotgun (WGS) entry which is preliminary data.</text>
</comment>
<comment type="similarity">
    <text evidence="2">Belongs to the bacterial solute-binding protein 8 family.</text>
</comment>
<evidence type="ECO:0000259" key="7">
    <source>
        <dbReference type="PROSITE" id="PS50983"/>
    </source>
</evidence>
<dbReference type="CDD" id="cd01138">
    <property type="entry name" value="FeuA"/>
    <property type="match status" value="1"/>
</dbReference>
<feature type="chain" id="PRO_5039239185" evidence="6">
    <location>
        <begin position="20"/>
        <end position="317"/>
    </location>
</feature>